<dbReference type="Proteomes" id="UP000036449">
    <property type="component" value="Unassembled WGS sequence"/>
</dbReference>
<organism evidence="2 3">
    <name type="scientific">Methylobacterium tarhaniae</name>
    <dbReference type="NCBI Taxonomy" id="1187852"/>
    <lineage>
        <taxon>Bacteria</taxon>
        <taxon>Pseudomonadati</taxon>
        <taxon>Pseudomonadota</taxon>
        <taxon>Alphaproteobacteria</taxon>
        <taxon>Hyphomicrobiales</taxon>
        <taxon>Methylobacteriaceae</taxon>
        <taxon>Methylobacterium</taxon>
    </lineage>
</organism>
<name>A0A0J6TFA4_9HYPH</name>
<feature type="domain" description="Sulfatase N-terminal" evidence="1">
    <location>
        <begin position="12"/>
        <end position="255"/>
    </location>
</feature>
<evidence type="ECO:0000313" key="2">
    <source>
        <dbReference type="EMBL" id="KMO44594.1"/>
    </source>
</evidence>
<comment type="caution">
    <text evidence="2">The sequence shown here is derived from an EMBL/GenBank/DDBJ whole genome shotgun (WGS) entry which is preliminary data.</text>
</comment>
<evidence type="ECO:0000313" key="3">
    <source>
        <dbReference type="Proteomes" id="UP000036449"/>
    </source>
</evidence>
<dbReference type="InterPro" id="IPR047838">
    <property type="entry name" value="STM4013-like"/>
</dbReference>
<sequence length="275" mass="29304">MIRAASLLGSHDILLVTLDSLRYDVAAAALAAGRTPHLARLLPTGGWERRHAPGSFTYAAHQAFFAGFLPTPAAPGPHPRHFVLRFEGSRTTGPDTALLDGPDIVSGLAACGYHTLCIGGVGFFNKRTPLGCVLPGLFAESHWRPGFGVQARTSTAAQVGLAVARLAELDPDRRLFLFLNVSATHHPTRHYLPGATRESAETQGAALAYADGALAPLFPALARRGPAFCILCADHGSAFGEDGYQGHRLAHPTVWDVPYAEFILEAAQETPWRSA</sequence>
<dbReference type="Gene3D" id="3.40.720.10">
    <property type="entry name" value="Alkaline Phosphatase, subunit A"/>
    <property type="match status" value="1"/>
</dbReference>
<dbReference type="OrthoDB" id="9795675at2"/>
<dbReference type="NCBIfam" id="NF038075">
    <property type="entry name" value="fam_STM4013"/>
    <property type="match status" value="1"/>
</dbReference>
<dbReference type="InterPro" id="IPR000917">
    <property type="entry name" value="Sulfatase_N"/>
</dbReference>
<dbReference type="AlphaFoldDB" id="A0A0J6TFA4"/>
<protein>
    <submittedName>
        <fullName evidence="2">Metalloenzyme domain-containing protein</fullName>
    </submittedName>
</protein>
<gene>
    <name evidence="2" type="ORF">VQ03_02210</name>
</gene>
<evidence type="ECO:0000259" key="1">
    <source>
        <dbReference type="Pfam" id="PF00884"/>
    </source>
</evidence>
<accession>A0A0J6TFA4</accession>
<dbReference type="InterPro" id="IPR017850">
    <property type="entry name" value="Alkaline_phosphatase_core_sf"/>
</dbReference>
<keyword evidence="3" id="KW-1185">Reference proteome</keyword>
<dbReference type="RefSeq" id="WP_048449219.1">
    <property type="nucleotide sequence ID" value="NZ_LABZ01000013.1"/>
</dbReference>
<reference evidence="2 3" key="1">
    <citation type="submission" date="2015-03" db="EMBL/GenBank/DDBJ databases">
        <title>Genome sequencing of Methylobacterium tarhaniae DSM 25844.</title>
        <authorList>
            <person name="Chaudhry V."/>
            <person name="Patil P.B."/>
        </authorList>
    </citation>
    <scope>NUCLEOTIDE SEQUENCE [LARGE SCALE GENOMIC DNA]</scope>
    <source>
        <strain evidence="2 3">DSM 25844</strain>
    </source>
</reference>
<dbReference type="EMBL" id="LABZ01000013">
    <property type="protein sequence ID" value="KMO44594.1"/>
    <property type="molecule type" value="Genomic_DNA"/>
</dbReference>
<dbReference type="Pfam" id="PF00884">
    <property type="entry name" value="Sulfatase"/>
    <property type="match status" value="1"/>
</dbReference>
<dbReference type="PATRIC" id="fig|1187852.3.peg.1095"/>
<dbReference type="SUPFAM" id="SSF53649">
    <property type="entry name" value="Alkaline phosphatase-like"/>
    <property type="match status" value="1"/>
</dbReference>
<proteinExistence type="predicted"/>